<evidence type="ECO:0000256" key="2">
    <source>
        <dbReference type="ARBA" id="ARBA00022670"/>
    </source>
</evidence>
<sequence>MVNHGRKRARIYEYLLARGEHLVKKDVDNLVQRFKSEGRGGIDDDDAVAQALAVFAAQDGNVVTVDETDAGHSGPIPIKFERAVNKKPKYVRLSVPILNETAFYLLPMKLLQKKCTTHTLQEMTDQVARSNPQDIIQIEGHEYHYAMLFLGIENAVTGRKMKTFTETIKAKAQMLKSCAETLFIPVNFGNTHWCGIIVDVKGNQVMYYDPMNQKSYNSVLDRMSWDLAETLSDAY</sequence>
<dbReference type="RefSeq" id="XP_002901517.1">
    <property type="nucleotide sequence ID" value="XM_002901471.1"/>
</dbReference>
<evidence type="ECO:0000313" key="5">
    <source>
        <dbReference type="EMBL" id="EEY58573.1"/>
    </source>
</evidence>
<keyword evidence="2" id="KW-0645">Protease</keyword>
<dbReference type="GO" id="GO:0008234">
    <property type="term" value="F:cysteine-type peptidase activity"/>
    <property type="evidence" value="ECO:0007669"/>
    <property type="project" value="InterPro"/>
</dbReference>
<dbReference type="Gene3D" id="3.30.310.130">
    <property type="entry name" value="Ubiquitin-related"/>
    <property type="match status" value="1"/>
</dbReference>
<keyword evidence="6" id="KW-1185">Reference proteome</keyword>
<dbReference type="VEuPathDB" id="FungiDB:PITG_10666"/>
<keyword evidence="3" id="KW-0378">Hydrolase</keyword>
<dbReference type="GO" id="GO:0006508">
    <property type="term" value="P:proteolysis"/>
    <property type="evidence" value="ECO:0007669"/>
    <property type="project" value="UniProtKB-KW"/>
</dbReference>
<dbReference type="InterPro" id="IPR038765">
    <property type="entry name" value="Papain-like_cys_pep_sf"/>
</dbReference>
<feature type="domain" description="Ubiquitin-like protease family profile" evidence="4">
    <location>
        <begin position="177"/>
        <end position="225"/>
    </location>
</feature>
<evidence type="ECO:0000259" key="4">
    <source>
        <dbReference type="Pfam" id="PF02902"/>
    </source>
</evidence>
<gene>
    <name evidence="5" type="ORF">PITG_10666</name>
</gene>
<dbReference type="EMBL" id="DS028137">
    <property type="protein sequence ID" value="EEY58573.1"/>
    <property type="molecule type" value="Genomic_DNA"/>
</dbReference>
<name>D0NGT4_PHYIT</name>
<evidence type="ECO:0000313" key="6">
    <source>
        <dbReference type="Proteomes" id="UP000006643"/>
    </source>
</evidence>
<dbReference type="HOGENOM" id="CLU_1182165_0_0_1"/>
<dbReference type="InterPro" id="IPR003653">
    <property type="entry name" value="Peptidase_C48_C"/>
</dbReference>
<dbReference type="OrthoDB" id="120868at2759"/>
<dbReference type="GeneID" id="9471056"/>
<organism evidence="5 6">
    <name type="scientific">Phytophthora infestans (strain T30-4)</name>
    <name type="common">Potato late blight agent</name>
    <dbReference type="NCBI Taxonomy" id="403677"/>
    <lineage>
        <taxon>Eukaryota</taxon>
        <taxon>Sar</taxon>
        <taxon>Stramenopiles</taxon>
        <taxon>Oomycota</taxon>
        <taxon>Peronosporomycetes</taxon>
        <taxon>Peronosporales</taxon>
        <taxon>Peronosporaceae</taxon>
        <taxon>Phytophthora</taxon>
    </lineage>
</organism>
<protein>
    <recommendedName>
        <fullName evidence="4">Ubiquitin-like protease family profile domain-containing protein</fullName>
    </recommendedName>
</protein>
<evidence type="ECO:0000256" key="1">
    <source>
        <dbReference type="ARBA" id="ARBA00005234"/>
    </source>
</evidence>
<dbReference type="InParanoid" id="D0NGT4"/>
<dbReference type="AlphaFoldDB" id="D0NGT4"/>
<dbReference type="Proteomes" id="UP000006643">
    <property type="component" value="Unassembled WGS sequence"/>
</dbReference>
<comment type="similarity">
    <text evidence="1">Belongs to the peptidase C48 family.</text>
</comment>
<evidence type="ECO:0000256" key="3">
    <source>
        <dbReference type="ARBA" id="ARBA00022801"/>
    </source>
</evidence>
<reference evidence="6" key="1">
    <citation type="journal article" date="2009" name="Nature">
        <title>Genome sequence and analysis of the Irish potato famine pathogen Phytophthora infestans.</title>
        <authorList>
            <consortium name="The Broad Institute Genome Sequencing Platform"/>
            <person name="Haas B.J."/>
            <person name="Kamoun S."/>
            <person name="Zody M.C."/>
            <person name="Jiang R.H."/>
            <person name="Handsaker R.E."/>
            <person name="Cano L.M."/>
            <person name="Grabherr M."/>
            <person name="Kodira C.D."/>
            <person name="Raffaele S."/>
            <person name="Torto-Alalibo T."/>
            <person name="Bozkurt T.O."/>
            <person name="Ah-Fong A.M."/>
            <person name="Alvarado L."/>
            <person name="Anderson V.L."/>
            <person name="Armstrong M.R."/>
            <person name="Avrova A."/>
            <person name="Baxter L."/>
            <person name="Beynon J."/>
            <person name="Boevink P.C."/>
            <person name="Bollmann S.R."/>
            <person name="Bos J.I."/>
            <person name="Bulone V."/>
            <person name="Cai G."/>
            <person name="Cakir C."/>
            <person name="Carrington J.C."/>
            <person name="Chawner M."/>
            <person name="Conti L."/>
            <person name="Costanzo S."/>
            <person name="Ewan R."/>
            <person name="Fahlgren N."/>
            <person name="Fischbach M.A."/>
            <person name="Fugelstad J."/>
            <person name="Gilroy E.M."/>
            <person name="Gnerre S."/>
            <person name="Green P.J."/>
            <person name="Grenville-Briggs L.J."/>
            <person name="Griffith J."/>
            <person name="Grunwald N.J."/>
            <person name="Horn K."/>
            <person name="Horner N.R."/>
            <person name="Hu C.H."/>
            <person name="Huitema E."/>
            <person name="Jeong D.H."/>
            <person name="Jones A.M."/>
            <person name="Jones J.D."/>
            <person name="Jones R.W."/>
            <person name="Karlsson E.K."/>
            <person name="Kunjeti S.G."/>
            <person name="Lamour K."/>
            <person name="Liu Z."/>
            <person name="Ma L."/>
            <person name="Maclean D."/>
            <person name="Chibucos M.C."/>
            <person name="McDonald H."/>
            <person name="McWalters J."/>
            <person name="Meijer H.J."/>
            <person name="Morgan W."/>
            <person name="Morris P.F."/>
            <person name="Munro C.A."/>
            <person name="O'Neill K."/>
            <person name="Ospina-Giraldo M."/>
            <person name="Pinzon A."/>
            <person name="Pritchard L."/>
            <person name="Ramsahoye B."/>
            <person name="Ren Q."/>
            <person name="Restrepo S."/>
            <person name="Roy S."/>
            <person name="Sadanandom A."/>
            <person name="Savidor A."/>
            <person name="Schornack S."/>
            <person name="Schwartz D.C."/>
            <person name="Schumann U.D."/>
            <person name="Schwessinger B."/>
            <person name="Seyer L."/>
            <person name="Sharpe T."/>
            <person name="Silvar C."/>
            <person name="Song J."/>
            <person name="Studholme D.J."/>
            <person name="Sykes S."/>
            <person name="Thines M."/>
            <person name="van de Vondervoort P.J."/>
            <person name="Phuntumart V."/>
            <person name="Wawra S."/>
            <person name="Weide R."/>
            <person name="Win J."/>
            <person name="Young C."/>
            <person name="Zhou S."/>
            <person name="Fry W."/>
            <person name="Meyers B.C."/>
            <person name="van West P."/>
            <person name="Ristaino J."/>
            <person name="Govers F."/>
            <person name="Birch P.R."/>
            <person name="Whisson S.C."/>
            <person name="Judelson H.S."/>
            <person name="Nusbaum C."/>
        </authorList>
    </citation>
    <scope>NUCLEOTIDE SEQUENCE [LARGE SCALE GENOMIC DNA]</scope>
    <source>
        <strain evidence="6">T30-4</strain>
    </source>
</reference>
<dbReference type="KEGG" id="pif:PITG_10666"/>
<dbReference type="SUPFAM" id="SSF54001">
    <property type="entry name" value="Cysteine proteinases"/>
    <property type="match status" value="1"/>
</dbReference>
<accession>D0NGT4</accession>
<dbReference type="Pfam" id="PF02902">
    <property type="entry name" value="Peptidase_C48"/>
    <property type="match status" value="1"/>
</dbReference>
<proteinExistence type="inferred from homology"/>